<organism evidence="1 2">
    <name type="scientific">Parasutterella excrementihominis</name>
    <dbReference type="NCBI Taxonomy" id="487175"/>
    <lineage>
        <taxon>Bacteria</taxon>
        <taxon>Pseudomonadati</taxon>
        <taxon>Pseudomonadota</taxon>
        <taxon>Betaproteobacteria</taxon>
        <taxon>Burkholderiales</taxon>
        <taxon>Sutterellaceae</taxon>
        <taxon>Parasutterella</taxon>
    </lineage>
</organism>
<dbReference type="SUPFAM" id="SSF89155">
    <property type="entry name" value="TorD-like"/>
    <property type="match status" value="1"/>
</dbReference>
<dbReference type="GO" id="GO:0051082">
    <property type="term" value="F:unfolded protein binding"/>
    <property type="evidence" value="ECO:0007669"/>
    <property type="project" value="InterPro"/>
</dbReference>
<name>A0A6I3S865_9BURK</name>
<dbReference type="AlphaFoldDB" id="A0A6I3S865"/>
<dbReference type="InterPro" id="IPR036411">
    <property type="entry name" value="TorD-like_sf"/>
</dbReference>
<accession>A0A6I3S865</accession>
<dbReference type="PANTHER" id="PTHR43680">
    <property type="entry name" value="NITRATE REDUCTASE MOLYBDENUM COFACTOR ASSEMBLY CHAPERONE"/>
    <property type="match status" value="1"/>
</dbReference>
<proteinExistence type="predicted"/>
<evidence type="ECO:0000313" key="2">
    <source>
        <dbReference type="Proteomes" id="UP000462362"/>
    </source>
</evidence>
<comment type="caution">
    <text evidence="1">The sequence shown here is derived from an EMBL/GenBank/DDBJ whole genome shotgun (WGS) entry which is preliminary data.</text>
</comment>
<dbReference type="RefSeq" id="WP_155165393.1">
    <property type="nucleotide sequence ID" value="NZ_CAJUON010000005.1"/>
</dbReference>
<reference evidence="1 2" key="1">
    <citation type="journal article" date="2019" name="Nat. Med.">
        <title>A library of human gut bacterial isolates paired with longitudinal multiomics data enables mechanistic microbiome research.</title>
        <authorList>
            <person name="Poyet M."/>
            <person name="Groussin M."/>
            <person name="Gibbons S.M."/>
            <person name="Avila-Pacheco J."/>
            <person name="Jiang X."/>
            <person name="Kearney S.M."/>
            <person name="Perrotta A.R."/>
            <person name="Berdy B."/>
            <person name="Zhao S."/>
            <person name="Lieberman T.D."/>
            <person name="Swanson P.K."/>
            <person name="Smith M."/>
            <person name="Roesemann S."/>
            <person name="Alexander J.E."/>
            <person name="Rich S.A."/>
            <person name="Livny J."/>
            <person name="Vlamakis H."/>
            <person name="Clish C."/>
            <person name="Bullock K."/>
            <person name="Deik A."/>
            <person name="Scott J."/>
            <person name="Pierce K.A."/>
            <person name="Xavier R.J."/>
            <person name="Alm E.J."/>
        </authorList>
    </citation>
    <scope>NUCLEOTIDE SEQUENCE [LARGE SCALE GENOMIC DNA]</scope>
    <source>
        <strain evidence="1 2">BIOML-A2</strain>
    </source>
</reference>
<evidence type="ECO:0000313" key="1">
    <source>
        <dbReference type="EMBL" id="MTU42883.1"/>
    </source>
</evidence>
<dbReference type="EMBL" id="WNCL01000009">
    <property type="protein sequence ID" value="MTU42883.1"/>
    <property type="molecule type" value="Genomic_DNA"/>
</dbReference>
<gene>
    <name evidence="1" type="ORF">GMD42_04480</name>
</gene>
<sequence length="166" mass="18845">MTTELSALARLLVYPRHQTLNELNKIDHILQNSRHLDPHTKENLKIFTVALSAAPMSALQNIYLASFEEDYKTLDLTQQNHESAEALKLLENLYHEHGQDFSEKDVPHFLPAILEFLSTVSYNEALSWIKQAEPALRAIDRKLLDVSSPWLAVTDSLLSLSKRVAA</sequence>
<dbReference type="GO" id="GO:0051131">
    <property type="term" value="P:chaperone-mediated protein complex assembly"/>
    <property type="evidence" value="ECO:0007669"/>
    <property type="project" value="InterPro"/>
</dbReference>
<dbReference type="PANTHER" id="PTHR43680:SF2">
    <property type="entry name" value="NITRATE REDUCTASE MOLYBDENUM COFACTOR ASSEMBLY CHAPERONE NARJ"/>
    <property type="match status" value="1"/>
</dbReference>
<protein>
    <submittedName>
        <fullName evidence="1">Nitrate reductase</fullName>
    </submittedName>
</protein>
<dbReference type="InterPro" id="IPR003765">
    <property type="entry name" value="NO3_reductase_chaperone_NarJ"/>
</dbReference>
<dbReference type="GO" id="GO:0016530">
    <property type="term" value="F:metallochaperone activity"/>
    <property type="evidence" value="ECO:0007669"/>
    <property type="project" value="TreeGrafter"/>
</dbReference>
<dbReference type="GO" id="GO:0042128">
    <property type="term" value="P:nitrate assimilation"/>
    <property type="evidence" value="ECO:0007669"/>
    <property type="project" value="TreeGrafter"/>
</dbReference>
<dbReference type="Proteomes" id="UP000462362">
    <property type="component" value="Unassembled WGS sequence"/>
</dbReference>